<gene>
    <name evidence="7" type="ORF">ACFFIX_21870</name>
</gene>
<dbReference type="Proteomes" id="UP001589854">
    <property type="component" value="Unassembled WGS sequence"/>
</dbReference>
<dbReference type="EMBL" id="JBHLVO010000028">
    <property type="protein sequence ID" value="MFC0274006.1"/>
    <property type="molecule type" value="Genomic_DNA"/>
</dbReference>
<feature type="compositionally biased region" description="Basic and acidic residues" evidence="5">
    <location>
        <begin position="134"/>
        <end position="154"/>
    </location>
</feature>
<dbReference type="PANTHER" id="PTHR42953">
    <property type="entry name" value="HIGH-AFFINITY ZINC UPTAKE SYSTEM PROTEIN ZNUA-RELATED"/>
    <property type="match status" value="1"/>
</dbReference>
<evidence type="ECO:0000256" key="3">
    <source>
        <dbReference type="RuleBase" id="RU003512"/>
    </source>
</evidence>
<feature type="signal peptide" evidence="6">
    <location>
        <begin position="1"/>
        <end position="19"/>
    </location>
</feature>
<evidence type="ECO:0000256" key="5">
    <source>
        <dbReference type="SAM" id="MobiDB-lite"/>
    </source>
</evidence>
<evidence type="ECO:0000313" key="7">
    <source>
        <dbReference type="EMBL" id="MFC0274006.1"/>
    </source>
</evidence>
<keyword evidence="8" id="KW-1185">Reference proteome</keyword>
<keyword evidence="2 6" id="KW-0732">Signal</keyword>
<dbReference type="PROSITE" id="PS51257">
    <property type="entry name" value="PROKAR_LIPOPROTEIN"/>
    <property type="match status" value="1"/>
</dbReference>
<dbReference type="Pfam" id="PF01297">
    <property type="entry name" value="ZnuA"/>
    <property type="match status" value="1"/>
</dbReference>
<accession>A0ABV6GJY9</accession>
<feature type="region of interest" description="Disordered" evidence="5">
    <location>
        <begin position="133"/>
        <end position="184"/>
    </location>
</feature>
<evidence type="ECO:0000256" key="1">
    <source>
        <dbReference type="ARBA" id="ARBA00022448"/>
    </source>
</evidence>
<proteinExistence type="inferred from homology"/>
<feature type="compositionally biased region" description="Basic and acidic residues" evidence="5">
    <location>
        <begin position="173"/>
        <end position="184"/>
    </location>
</feature>
<protein>
    <submittedName>
        <fullName evidence="7">Metal ABC transporter solute-binding protein, Zn/Mn family</fullName>
    </submittedName>
</protein>
<keyword evidence="1 3" id="KW-0813">Transport</keyword>
<organism evidence="7 8">
    <name type="scientific">Metabacillus herbersteinensis</name>
    <dbReference type="NCBI Taxonomy" id="283816"/>
    <lineage>
        <taxon>Bacteria</taxon>
        <taxon>Bacillati</taxon>
        <taxon>Bacillota</taxon>
        <taxon>Bacilli</taxon>
        <taxon>Bacillales</taxon>
        <taxon>Bacillaceae</taxon>
        <taxon>Metabacillus</taxon>
    </lineage>
</organism>
<evidence type="ECO:0000256" key="2">
    <source>
        <dbReference type="ARBA" id="ARBA00022729"/>
    </source>
</evidence>
<keyword evidence="4" id="KW-0175">Coiled coil</keyword>
<dbReference type="InterPro" id="IPR050492">
    <property type="entry name" value="Bact_metal-bind_prot9"/>
</dbReference>
<dbReference type="PANTHER" id="PTHR42953:SF8">
    <property type="entry name" value="ZINT DOMAIN-CONTAINING PROTEIN"/>
    <property type="match status" value="1"/>
</dbReference>
<name>A0ABV6GJY9_9BACI</name>
<dbReference type="PRINTS" id="PR00690">
    <property type="entry name" value="ADHESNFAMILY"/>
</dbReference>
<reference evidence="7 8" key="1">
    <citation type="submission" date="2024-09" db="EMBL/GenBank/DDBJ databases">
        <authorList>
            <person name="Sun Q."/>
            <person name="Mori K."/>
        </authorList>
    </citation>
    <scope>NUCLEOTIDE SEQUENCE [LARGE SCALE GENOMIC DNA]</scope>
    <source>
        <strain evidence="7 8">CCM 7228</strain>
    </source>
</reference>
<dbReference type="SUPFAM" id="SSF53807">
    <property type="entry name" value="Helical backbone' metal receptor"/>
    <property type="match status" value="1"/>
</dbReference>
<dbReference type="PRINTS" id="PR00691">
    <property type="entry name" value="ADHESINB"/>
</dbReference>
<sequence>MKKISLLFAIILVFSTVLIGCASNEKTEENTNQTTTEEPSTEKLKVFTTIFPIEDFTKKIGGDVVEVESVYPAGADAHTFEPTSKTMVEIAEADAFIYSGVGLEGFTEKAEETLKDEDVTFVVAGKGIELLSADGHDKGAHDEEAHDEGAHDEEAHDEEAHDEEAHDEEGHDEEGHAEHGDTDPHIWLDPILSIQLAENIKNALVELNPDEKETFEKNFESLKSDLESLDQQFKEVTESADKKEILVSHAAYGYWETRYGIELISVLGLSPTQEPSQKELQIIVEEAKEHDIKYVIFESNVSSNISDIVQNEIGAESLTLRNLESITEEDKTNKEDYFSLMEKNLETLKKALTN</sequence>
<feature type="chain" id="PRO_5045730047" evidence="6">
    <location>
        <begin position="20"/>
        <end position="354"/>
    </location>
</feature>
<dbReference type="RefSeq" id="WP_378937829.1">
    <property type="nucleotide sequence ID" value="NZ_JBHLVO010000028.1"/>
</dbReference>
<evidence type="ECO:0000256" key="6">
    <source>
        <dbReference type="SAM" id="SignalP"/>
    </source>
</evidence>
<comment type="caution">
    <text evidence="7">The sequence shown here is derived from an EMBL/GenBank/DDBJ whole genome shotgun (WGS) entry which is preliminary data.</text>
</comment>
<feature type="coiled-coil region" evidence="4">
    <location>
        <begin position="212"/>
        <end position="239"/>
    </location>
</feature>
<evidence type="ECO:0000256" key="4">
    <source>
        <dbReference type="SAM" id="Coils"/>
    </source>
</evidence>
<comment type="similarity">
    <text evidence="3">Belongs to the bacterial solute-binding protein 9 family.</text>
</comment>
<dbReference type="InterPro" id="IPR006129">
    <property type="entry name" value="AdhesinB"/>
</dbReference>
<dbReference type="Gene3D" id="3.40.50.1980">
    <property type="entry name" value="Nitrogenase molybdenum iron protein domain"/>
    <property type="match status" value="3"/>
</dbReference>
<dbReference type="InterPro" id="IPR006127">
    <property type="entry name" value="ZnuA-like"/>
</dbReference>
<evidence type="ECO:0000313" key="8">
    <source>
        <dbReference type="Proteomes" id="UP001589854"/>
    </source>
</evidence>
<feature type="compositionally biased region" description="Acidic residues" evidence="5">
    <location>
        <begin position="155"/>
        <end position="172"/>
    </location>
</feature>
<dbReference type="InterPro" id="IPR006128">
    <property type="entry name" value="Lipoprotein_PsaA-like"/>
</dbReference>